<evidence type="ECO:0000256" key="1">
    <source>
        <dbReference type="ARBA" id="ARBA00022475"/>
    </source>
</evidence>
<protein>
    <recommendedName>
        <fullName evidence="11">Glycosyl transferase family 51 domain-containing protein</fullName>
    </recommendedName>
</protein>
<keyword evidence="6" id="KW-0133">Cell shape</keyword>
<dbReference type="STRING" id="927665.HMPREF1535_03785"/>
<dbReference type="GO" id="GO:0071555">
    <property type="term" value="P:cell wall organization"/>
    <property type="evidence" value="ECO:0007669"/>
    <property type="project" value="UniProtKB-KW"/>
</dbReference>
<keyword evidence="10" id="KW-0961">Cell wall biogenesis/degradation</keyword>
<dbReference type="PANTHER" id="PTHR30400">
    <property type="entry name" value="MONOFUNCTIONAL BIOSYNTHETIC PEPTIDOGLYCAN TRANSGLYCOSYLASE"/>
    <property type="match status" value="1"/>
</dbReference>
<evidence type="ECO:0000259" key="11">
    <source>
        <dbReference type="Pfam" id="PF00912"/>
    </source>
</evidence>
<organism evidence="12 13">
    <name type="scientific">Parabacteroides goldsteinii DSM 19448 = WAL 12034</name>
    <dbReference type="NCBI Taxonomy" id="927665"/>
    <lineage>
        <taxon>Bacteria</taxon>
        <taxon>Pseudomonadati</taxon>
        <taxon>Bacteroidota</taxon>
        <taxon>Bacteroidia</taxon>
        <taxon>Bacteroidales</taxon>
        <taxon>Tannerellaceae</taxon>
        <taxon>Parabacteroides</taxon>
    </lineage>
</organism>
<dbReference type="RefSeq" id="WP_046147100.1">
    <property type="nucleotide sequence ID" value="NZ_KQ033913.1"/>
</dbReference>
<accession>A0A0F5ITU2</accession>
<reference evidence="12 13" key="1">
    <citation type="submission" date="2013-04" db="EMBL/GenBank/DDBJ databases">
        <title>The Genome Sequence of Parabacteroides goldsteinii DSM 19448.</title>
        <authorList>
            <consortium name="The Broad Institute Genomics Platform"/>
            <person name="Earl A."/>
            <person name="Ward D."/>
            <person name="Feldgarden M."/>
            <person name="Gevers D."/>
            <person name="Martens E."/>
            <person name="Sakamoto M."/>
            <person name="Benno Y."/>
            <person name="Song Y."/>
            <person name="Liu C."/>
            <person name="Lee J."/>
            <person name="Bolanos M."/>
            <person name="Vaisanen M.L."/>
            <person name="Finegold S.M."/>
            <person name="Walker B."/>
            <person name="Young S."/>
            <person name="Zeng Q."/>
            <person name="Gargeya S."/>
            <person name="Fitzgerald M."/>
            <person name="Haas B."/>
            <person name="Abouelleil A."/>
            <person name="Allen A.W."/>
            <person name="Alvarado L."/>
            <person name="Arachchi H.M."/>
            <person name="Berlin A.M."/>
            <person name="Chapman S.B."/>
            <person name="Gainer-Dewar J."/>
            <person name="Goldberg J."/>
            <person name="Griggs A."/>
            <person name="Gujja S."/>
            <person name="Hansen M."/>
            <person name="Howarth C."/>
            <person name="Imamovic A."/>
            <person name="Ireland A."/>
            <person name="Larimer J."/>
            <person name="McCowan C."/>
            <person name="Murphy C."/>
            <person name="Pearson M."/>
            <person name="Poon T.W."/>
            <person name="Priest M."/>
            <person name="Roberts A."/>
            <person name="Saif S."/>
            <person name="Shea T."/>
            <person name="Sisk P."/>
            <person name="Sykes S."/>
            <person name="Wortman J."/>
            <person name="Nusbaum C."/>
            <person name="Birren B."/>
        </authorList>
    </citation>
    <scope>NUCLEOTIDE SEQUENCE [LARGE SCALE GENOMIC DNA]</scope>
    <source>
        <strain evidence="12 13">DSM 19448</strain>
    </source>
</reference>
<keyword evidence="9" id="KW-0472">Membrane</keyword>
<dbReference type="Proteomes" id="UP000033047">
    <property type="component" value="Unassembled WGS sequence"/>
</dbReference>
<keyword evidence="2" id="KW-0997">Cell inner membrane</keyword>
<dbReference type="InterPro" id="IPR023346">
    <property type="entry name" value="Lysozyme-like_dom_sf"/>
</dbReference>
<dbReference type="SUPFAM" id="SSF53955">
    <property type="entry name" value="Lysozyme-like"/>
    <property type="match status" value="1"/>
</dbReference>
<keyword evidence="3" id="KW-0328">Glycosyltransferase</keyword>
<dbReference type="PANTHER" id="PTHR30400:SF0">
    <property type="entry name" value="BIOSYNTHETIC PEPTIDOGLYCAN TRANSGLYCOSYLASE"/>
    <property type="match status" value="1"/>
</dbReference>
<keyword evidence="1" id="KW-1003">Cell membrane</keyword>
<dbReference type="InterPro" id="IPR001264">
    <property type="entry name" value="Glyco_trans_51"/>
</dbReference>
<evidence type="ECO:0000256" key="10">
    <source>
        <dbReference type="ARBA" id="ARBA00023316"/>
    </source>
</evidence>
<dbReference type="GO" id="GO:0016763">
    <property type="term" value="F:pentosyltransferase activity"/>
    <property type="evidence" value="ECO:0007669"/>
    <property type="project" value="InterPro"/>
</dbReference>
<dbReference type="Gene3D" id="1.10.3810.10">
    <property type="entry name" value="Biosynthetic peptidoglycan transglycosylase-like"/>
    <property type="match status" value="1"/>
</dbReference>
<dbReference type="GO" id="GO:0016020">
    <property type="term" value="C:membrane"/>
    <property type="evidence" value="ECO:0007669"/>
    <property type="project" value="InterPro"/>
</dbReference>
<evidence type="ECO:0000313" key="13">
    <source>
        <dbReference type="Proteomes" id="UP000033047"/>
    </source>
</evidence>
<comment type="caution">
    <text evidence="12">The sequence shown here is derived from an EMBL/GenBank/DDBJ whole genome shotgun (WGS) entry which is preliminary data.</text>
</comment>
<proteinExistence type="predicted"/>
<dbReference type="Pfam" id="PF00912">
    <property type="entry name" value="Transgly"/>
    <property type="match status" value="1"/>
</dbReference>
<name>A0A0F5ITU2_9BACT</name>
<evidence type="ECO:0000256" key="6">
    <source>
        <dbReference type="ARBA" id="ARBA00022960"/>
    </source>
</evidence>
<dbReference type="HOGENOM" id="CLU_426800_0_0_10"/>
<evidence type="ECO:0000256" key="3">
    <source>
        <dbReference type="ARBA" id="ARBA00022676"/>
    </source>
</evidence>
<dbReference type="AlphaFoldDB" id="A0A0F5ITU2"/>
<dbReference type="EMBL" id="AQHV01000021">
    <property type="protein sequence ID" value="KKB48557.1"/>
    <property type="molecule type" value="Genomic_DNA"/>
</dbReference>
<dbReference type="GO" id="GO:0008360">
    <property type="term" value="P:regulation of cell shape"/>
    <property type="evidence" value="ECO:0007669"/>
    <property type="project" value="UniProtKB-KW"/>
</dbReference>
<evidence type="ECO:0000256" key="4">
    <source>
        <dbReference type="ARBA" id="ARBA00022679"/>
    </source>
</evidence>
<dbReference type="GO" id="GO:0009274">
    <property type="term" value="C:peptidoglycan-based cell wall"/>
    <property type="evidence" value="ECO:0007669"/>
    <property type="project" value="InterPro"/>
</dbReference>
<sequence length="640" mass="73292">MHQPVRKRIATGVILLTVLVLLLFSARNLFVRKYIDRKLEKIEEVRRLSIHYDDIHMLGLSGIQIDGVSVIPLEADTFLQSRSFRIKLELSELFLFKISVKSIEAEGLNVSFIKNNNTSNFEFLYHGATVPEAPVQSGAERNFAQRTGKIFGLLFKLLPNNAALRNLSVSYLNKGDELLIEIPSLTIRDNHFTTGIRSTENGIQSEWVCEGSLQDKEKKIEARLHARENIKITLPFLNYRWGAQIQFDTLAFKLEQIQKKSDLHTVRGQAHISGLTLHQQRISPDTVLLDQATLDCLVNIGKNYLELDSASLINFNRLDFHPYLKTEKNQDWHITASVNKQDFPANDLFASLPRGLFYNLEGLRADGTLSYHFLLDMDLALLDSLQLESSLTARNFRIVQYGNTDLRKMNEPFEYTAYENGEPVRTFEIGESNPSFRPFQAVSRYLPLAIMQSEDAGFFHHNGFIPSAIRESLILDLKERRFARGGSTLSMQLVKNVFLSRNKTIARKLEEMLIVWLIESNRLTTKERMFEVYLNIIEWGPLIYGAAEASHFYFAKEPSALTLGECIFLASIIPKPKHVRYCFDGLQLKPYYTEFYNVIINRLIDRGLITPEETEGVRPEDLKITGPAKYYLAGPDDIIR</sequence>
<evidence type="ECO:0000256" key="5">
    <source>
        <dbReference type="ARBA" id="ARBA00022692"/>
    </source>
</evidence>
<evidence type="ECO:0000256" key="7">
    <source>
        <dbReference type="ARBA" id="ARBA00022984"/>
    </source>
</evidence>
<dbReference type="InterPro" id="IPR011812">
    <property type="entry name" value="Pep_trsgly"/>
</dbReference>
<keyword evidence="5" id="KW-0812">Transmembrane</keyword>
<dbReference type="PATRIC" id="fig|927665.4.peg.3891"/>
<feature type="domain" description="Glycosyl transferase family 51" evidence="11">
    <location>
        <begin position="421"/>
        <end position="580"/>
    </location>
</feature>
<gene>
    <name evidence="12" type="ORF">HMPREF1535_03785</name>
</gene>
<keyword evidence="7" id="KW-0573">Peptidoglycan synthesis</keyword>
<evidence type="ECO:0000313" key="12">
    <source>
        <dbReference type="EMBL" id="KKB48557.1"/>
    </source>
</evidence>
<keyword evidence="4" id="KW-0808">Transferase</keyword>
<evidence type="ECO:0000256" key="2">
    <source>
        <dbReference type="ARBA" id="ARBA00022519"/>
    </source>
</evidence>
<keyword evidence="8" id="KW-1133">Transmembrane helix</keyword>
<dbReference type="GO" id="GO:0009252">
    <property type="term" value="P:peptidoglycan biosynthetic process"/>
    <property type="evidence" value="ECO:0007669"/>
    <property type="project" value="UniProtKB-KW"/>
</dbReference>
<evidence type="ECO:0000256" key="9">
    <source>
        <dbReference type="ARBA" id="ARBA00023136"/>
    </source>
</evidence>
<evidence type="ECO:0000256" key="8">
    <source>
        <dbReference type="ARBA" id="ARBA00022989"/>
    </source>
</evidence>
<dbReference type="InterPro" id="IPR036950">
    <property type="entry name" value="PBP_transglycosylase"/>
</dbReference>